<evidence type="ECO:0000256" key="1">
    <source>
        <dbReference type="SAM" id="MobiDB-lite"/>
    </source>
</evidence>
<sequence>DERRPRPGPRAAAHTGSRGSAYGTQREDPPGQRGRPLRPDVRRHCRPPHPAHYGRGILDGLVGGGVLRGTDGRLPVRHPLRPPRHRQIDQLRARGRALFAARPGRGRRRSARRLRPRERPSDGYVGGRVDRPARCAGPSRSGRVADPGLDEPHRRARRSGPTRDVRGTTSLLRRRGPRAGLVGSGRRDRLHGRRRAPVRGLSSLRRGGRTRDSGPRLRSHGQPRLRHCQSRGHRHGKALEGATRGGERPRARHTRHRGSHVPLRQRGRAGEGGTRRPAARAGAGGSRGAPSGSVGRRRARDIAAHGVRSL</sequence>
<feature type="non-terminal residue" evidence="2">
    <location>
        <position position="310"/>
    </location>
</feature>
<feature type="compositionally biased region" description="Basic residues" evidence="1">
    <location>
        <begin position="250"/>
        <end position="267"/>
    </location>
</feature>
<proteinExistence type="predicted"/>
<gene>
    <name evidence="2" type="ORF">AVDCRST_MAG01-01-3482</name>
</gene>
<evidence type="ECO:0000313" key="2">
    <source>
        <dbReference type="EMBL" id="CAA9439108.1"/>
    </source>
</evidence>
<feature type="region of interest" description="Disordered" evidence="1">
    <location>
        <begin position="1"/>
        <end position="59"/>
    </location>
</feature>
<feature type="region of interest" description="Disordered" evidence="1">
    <location>
        <begin position="102"/>
        <end position="310"/>
    </location>
</feature>
<protein>
    <submittedName>
        <fullName evidence="2">Uncharacterized protein</fullName>
    </submittedName>
</protein>
<feature type="compositionally biased region" description="Basic residues" evidence="1">
    <location>
        <begin position="217"/>
        <end position="236"/>
    </location>
</feature>
<feature type="non-terminal residue" evidence="2">
    <location>
        <position position="1"/>
    </location>
</feature>
<name>A0A6J4QCG4_9ACTN</name>
<dbReference type="AlphaFoldDB" id="A0A6J4QCG4"/>
<organism evidence="2">
    <name type="scientific">uncultured Rubrobacteraceae bacterium</name>
    <dbReference type="NCBI Taxonomy" id="349277"/>
    <lineage>
        <taxon>Bacteria</taxon>
        <taxon>Bacillati</taxon>
        <taxon>Actinomycetota</taxon>
        <taxon>Rubrobacteria</taxon>
        <taxon>Rubrobacterales</taxon>
        <taxon>Rubrobacteraceae</taxon>
        <taxon>environmental samples</taxon>
    </lineage>
</organism>
<reference evidence="2" key="1">
    <citation type="submission" date="2020-02" db="EMBL/GenBank/DDBJ databases">
        <authorList>
            <person name="Meier V. D."/>
        </authorList>
    </citation>
    <scope>NUCLEOTIDE SEQUENCE</scope>
    <source>
        <strain evidence="2">AVDCRST_MAG01</strain>
    </source>
</reference>
<feature type="compositionally biased region" description="Basic residues" evidence="1">
    <location>
        <begin position="104"/>
        <end position="116"/>
    </location>
</feature>
<accession>A0A6J4QCG4</accession>
<feature type="compositionally biased region" description="Basic residues" evidence="1">
    <location>
        <begin position="188"/>
        <end position="197"/>
    </location>
</feature>
<dbReference type="EMBL" id="CADCUW010000453">
    <property type="protein sequence ID" value="CAA9439108.1"/>
    <property type="molecule type" value="Genomic_DNA"/>
</dbReference>